<dbReference type="PANTHER" id="PTHR43818:SF9">
    <property type="entry name" value="HYPOTHETICAL OXIDOREDUCTASE"/>
    <property type="match status" value="1"/>
</dbReference>
<dbReference type="InterPro" id="IPR036291">
    <property type="entry name" value="NAD(P)-bd_dom_sf"/>
</dbReference>
<feature type="chain" id="PRO_5021832156" evidence="1">
    <location>
        <begin position="20"/>
        <end position="341"/>
    </location>
</feature>
<dbReference type="SUPFAM" id="SSF51735">
    <property type="entry name" value="NAD(P)-binding Rossmann-fold domains"/>
    <property type="match status" value="1"/>
</dbReference>
<feature type="domain" description="Gfo/Idh/MocA-like oxidoreductase N-terminal" evidence="2">
    <location>
        <begin position="30"/>
        <end position="159"/>
    </location>
</feature>
<dbReference type="InterPro" id="IPR050463">
    <property type="entry name" value="Gfo/Idh/MocA_oxidrdct_glycsds"/>
</dbReference>
<dbReference type="EMBL" id="CP036525">
    <property type="protein sequence ID" value="QDT05482.1"/>
    <property type="molecule type" value="Genomic_DNA"/>
</dbReference>
<dbReference type="AlphaFoldDB" id="A0A517NED6"/>
<dbReference type="InterPro" id="IPR000683">
    <property type="entry name" value="Gfo/Idh/MocA-like_OxRdtase_N"/>
</dbReference>
<accession>A0A517NED6</accession>
<dbReference type="Proteomes" id="UP000318538">
    <property type="component" value="Chromosome"/>
</dbReference>
<gene>
    <name evidence="3" type="ORF">K227x_38820</name>
</gene>
<reference evidence="3 4" key="1">
    <citation type="submission" date="2019-02" db="EMBL/GenBank/DDBJ databases">
        <title>Deep-cultivation of Planctomycetes and their phenomic and genomic characterization uncovers novel biology.</title>
        <authorList>
            <person name="Wiegand S."/>
            <person name="Jogler M."/>
            <person name="Boedeker C."/>
            <person name="Pinto D."/>
            <person name="Vollmers J."/>
            <person name="Rivas-Marin E."/>
            <person name="Kohn T."/>
            <person name="Peeters S.H."/>
            <person name="Heuer A."/>
            <person name="Rast P."/>
            <person name="Oberbeckmann S."/>
            <person name="Bunk B."/>
            <person name="Jeske O."/>
            <person name="Meyerdierks A."/>
            <person name="Storesund J.E."/>
            <person name="Kallscheuer N."/>
            <person name="Luecker S."/>
            <person name="Lage O.M."/>
            <person name="Pohl T."/>
            <person name="Merkel B.J."/>
            <person name="Hornburger P."/>
            <person name="Mueller R.-W."/>
            <person name="Bruemmer F."/>
            <person name="Labrenz M."/>
            <person name="Spormann A.M."/>
            <person name="Op den Camp H."/>
            <person name="Overmann J."/>
            <person name="Amann R."/>
            <person name="Jetten M.S.M."/>
            <person name="Mascher T."/>
            <person name="Medema M.H."/>
            <person name="Devos D.P."/>
            <person name="Kaster A.-K."/>
            <person name="Ovreas L."/>
            <person name="Rohde M."/>
            <person name="Galperin M.Y."/>
            <person name="Jogler C."/>
        </authorList>
    </citation>
    <scope>NUCLEOTIDE SEQUENCE [LARGE SCALE GENOMIC DNA]</scope>
    <source>
        <strain evidence="3 4">K22_7</strain>
    </source>
</reference>
<protein>
    <submittedName>
        <fullName evidence="3">Oxidoreductase family, NAD-binding Rossmann fold</fullName>
    </submittedName>
</protein>
<keyword evidence="1" id="KW-0732">Signal</keyword>
<evidence type="ECO:0000313" key="3">
    <source>
        <dbReference type="EMBL" id="QDT05482.1"/>
    </source>
</evidence>
<keyword evidence="4" id="KW-1185">Reference proteome</keyword>
<organism evidence="3 4">
    <name type="scientific">Rubripirellula lacrimiformis</name>
    <dbReference type="NCBI Taxonomy" id="1930273"/>
    <lineage>
        <taxon>Bacteria</taxon>
        <taxon>Pseudomonadati</taxon>
        <taxon>Planctomycetota</taxon>
        <taxon>Planctomycetia</taxon>
        <taxon>Pirellulales</taxon>
        <taxon>Pirellulaceae</taxon>
        <taxon>Rubripirellula</taxon>
    </lineage>
</organism>
<name>A0A517NED6_9BACT</name>
<proteinExistence type="predicted"/>
<dbReference type="OrthoDB" id="128220at2"/>
<feature type="signal peptide" evidence="1">
    <location>
        <begin position="1"/>
        <end position="19"/>
    </location>
</feature>
<sequence length="341" mass="36769" precursor="true">MRVPVFFLAAFLTCTMTMAAEEVSESKTIRIGIIGLDTSHVPAFTKEFNGDHPTGDPMSGFRVVAAYPFGSSAIESSASRIPKYTEQMKEMGITIADSIEQLLGMVDCILLETNDGTLHLNQALQVFRAGKPVFIDKPTGANLSEVIAIFRAAKQYDVPMFSSSSLRYSSGAQAIRGGKVGRVLGCSSYSPCSIEPSHTDLYWYGIHGVETLYTCMGVGCESVTHTSTDDYELAVGTWNDGRVGTFRGIKNGKSGYGGLVFGEKAVEDIGPYEGYKALVVQIAKFFRTGVVPIEPQETIELYAFMQAAQASKDAGGVPIQVKDVVEAAEREATKLLESATE</sequence>
<evidence type="ECO:0000259" key="2">
    <source>
        <dbReference type="Pfam" id="PF01408"/>
    </source>
</evidence>
<dbReference type="KEGG" id="rlc:K227x_38820"/>
<dbReference type="PANTHER" id="PTHR43818">
    <property type="entry name" value="BCDNA.GH03377"/>
    <property type="match status" value="1"/>
</dbReference>
<evidence type="ECO:0000313" key="4">
    <source>
        <dbReference type="Proteomes" id="UP000318538"/>
    </source>
</evidence>
<dbReference type="Gene3D" id="3.40.50.720">
    <property type="entry name" value="NAD(P)-binding Rossmann-like Domain"/>
    <property type="match status" value="1"/>
</dbReference>
<dbReference type="Pfam" id="PF01408">
    <property type="entry name" value="GFO_IDH_MocA"/>
    <property type="match status" value="1"/>
</dbReference>
<evidence type="ECO:0000256" key="1">
    <source>
        <dbReference type="SAM" id="SignalP"/>
    </source>
</evidence>
<dbReference type="GO" id="GO:0000166">
    <property type="term" value="F:nucleotide binding"/>
    <property type="evidence" value="ECO:0007669"/>
    <property type="project" value="InterPro"/>
</dbReference>